<evidence type="ECO:0000256" key="13">
    <source>
        <dbReference type="SAM" id="Phobius"/>
    </source>
</evidence>
<dbReference type="InterPro" id="IPR005467">
    <property type="entry name" value="His_kinase_dom"/>
</dbReference>
<comment type="subcellular location">
    <subcellularLocation>
        <location evidence="2">Cell membrane</location>
    </subcellularLocation>
</comment>
<dbReference type="Pfam" id="PF02518">
    <property type="entry name" value="HATPase_c"/>
    <property type="match status" value="1"/>
</dbReference>
<dbReference type="InterPro" id="IPR000014">
    <property type="entry name" value="PAS"/>
</dbReference>
<dbReference type="CDD" id="cd00130">
    <property type="entry name" value="PAS"/>
    <property type="match status" value="1"/>
</dbReference>
<keyword evidence="10" id="KW-0902">Two-component regulatory system</keyword>
<dbReference type="SUPFAM" id="SSF55785">
    <property type="entry name" value="PYP-like sensor domain (PAS domain)"/>
    <property type="match status" value="1"/>
</dbReference>
<dbReference type="CDD" id="cd00075">
    <property type="entry name" value="HATPase"/>
    <property type="match status" value="1"/>
</dbReference>
<name>A0A937FZG7_9BACT</name>
<feature type="transmembrane region" description="Helical" evidence="13">
    <location>
        <begin position="81"/>
        <end position="99"/>
    </location>
</feature>
<evidence type="ECO:0000313" key="16">
    <source>
        <dbReference type="EMBL" id="MBL6448859.1"/>
    </source>
</evidence>
<dbReference type="SUPFAM" id="SSF47384">
    <property type="entry name" value="Homodimeric domain of signal transducing histidine kinase"/>
    <property type="match status" value="1"/>
</dbReference>
<comment type="caution">
    <text evidence="16">The sequence shown here is derived from an EMBL/GenBank/DDBJ whole genome shotgun (WGS) entry which is preliminary data.</text>
</comment>
<dbReference type="SMART" id="SM00388">
    <property type="entry name" value="HisKA"/>
    <property type="match status" value="1"/>
</dbReference>
<feature type="transmembrane region" description="Helical" evidence="13">
    <location>
        <begin position="140"/>
        <end position="160"/>
    </location>
</feature>
<dbReference type="RefSeq" id="WP_202858400.1">
    <property type="nucleotide sequence ID" value="NZ_JAEUGD010000066.1"/>
</dbReference>
<dbReference type="InterPro" id="IPR000700">
    <property type="entry name" value="PAS-assoc_C"/>
</dbReference>
<keyword evidence="13" id="KW-1133">Transmembrane helix</keyword>
<dbReference type="EC" id="2.7.13.3" evidence="3"/>
<keyword evidence="7" id="KW-0547">Nucleotide-binding</keyword>
<dbReference type="InterPro" id="IPR036097">
    <property type="entry name" value="HisK_dim/P_sf"/>
</dbReference>
<dbReference type="GO" id="GO:0000155">
    <property type="term" value="F:phosphorelay sensor kinase activity"/>
    <property type="evidence" value="ECO:0007669"/>
    <property type="project" value="InterPro"/>
</dbReference>
<dbReference type="Pfam" id="PF00512">
    <property type="entry name" value="HisKA"/>
    <property type="match status" value="1"/>
</dbReference>
<evidence type="ECO:0000256" key="9">
    <source>
        <dbReference type="ARBA" id="ARBA00022840"/>
    </source>
</evidence>
<feature type="transmembrane region" description="Helical" evidence="13">
    <location>
        <begin position="111"/>
        <end position="134"/>
    </location>
</feature>
<dbReference type="Gene3D" id="3.30.450.20">
    <property type="entry name" value="PAS domain"/>
    <property type="match status" value="1"/>
</dbReference>
<dbReference type="CDD" id="cd00082">
    <property type="entry name" value="HisKA"/>
    <property type="match status" value="1"/>
</dbReference>
<dbReference type="InterPro" id="IPR003594">
    <property type="entry name" value="HATPase_dom"/>
</dbReference>
<feature type="domain" description="Histidine kinase" evidence="14">
    <location>
        <begin position="330"/>
        <end position="545"/>
    </location>
</feature>
<dbReference type="InterPro" id="IPR013655">
    <property type="entry name" value="PAS_fold_3"/>
</dbReference>
<keyword evidence="5" id="KW-0597">Phosphoprotein</keyword>
<accession>A0A937FZG7</accession>
<evidence type="ECO:0000256" key="5">
    <source>
        <dbReference type="ARBA" id="ARBA00022553"/>
    </source>
</evidence>
<gene>
    <name evidence="16" type="ORF">JMN32_21280</name>
</gene>
<keyword evidence="17" id="KW-1185">Reference proteome</keyword>
<evidence type="ECO:0000256" key="1">
    <source>
        <dbReference type="ARBA" id="ARBA00000085"/>
    </source>
</evidence>
<dbReference type="GO" id="GO:0005886">
    <property type="term" value="C:plasma membrane"/>
    <property type="evidence" value="ECO:0007669"/>
    <property type="project" value="UniProtKB-SubCell"/>
</dbReference>
<dbReference type="Gene3D" id="1.10.287.130">
    <property type="match status" value="1"/>
</dbReference>
<feature type="coiled-coil region" evidence="12">
    <location>
        <begin position="176"/>
        <end position="206"/>
    </location>
</feature>
<keyword evidence="8" id="KW-0418">Kinase</keyword>
<evidence type="ECO:0000256" key="6">
    <source>
        <dbReference type="ARBA" id="ARBA00022679"/>
    </source>
</evidence>
<evidence type="ECO:0000313" key="17">
    <source>
        <dbReference type="Proteomes" id="UP000614216"/>
    </source>
</evidence>
<evidence type="ECO:0000259" key="15">
    <source>
        <dbReference type="PROSITE" id="PS50113"/>
    </source>
</evidence>
<dbReference type="InterPro" id="IPR036890">
    <property type="entry name" value="HATPase_C_sf"/>
</dbReference>
<proteinExistence type="predicted"/>
<dbReference type="PANTHER" id="PTHR43047:SF72">
    <property type="entry name" value="OSMOSENSING HISTIDINE PROTEIN KINASE SLN1"/>
    <property type="match status" value="1"/>
</dbReference>
<dbReference type="SUPFAM" id="SSF55874">
    <property type="entry name" value="ATPase domain of HSP90 chaperone/DNA topoisomerase II/histidine kinase"/>
    <property type="match status" value="1"/>
</dbReference>
<dbReference type="InterPro" id="IPR004358">
    <property type="entry name" value="Sig_transdc_His_kin-like_C"/>
</dbReference>
<dbReference type="AlphaFoldDB" id="A0A937FZG7"/>
<keyword evidence="12" id="KW-0175">Coiled coil</keyword>
<dbReference type="PROSITE" id="PS50113">
    <property type="entry name" value="PAC"/>
    <property type="match status" value="1"/>
</dbReference>
<dbReference type="GO" id="GO:0005524">
    <property type="term" value="F:ATP binding"/>
    <property type="evidence" value="ECO:0007669"/>
    <property type="project" value="UniProtKB-KW"/>
</dbReference>
<evidence type="ECO:0000256" key="8">
    <source>
        <dbReference type="ARBA" id="ARBA00022777"/>
    </source>
</evidence>
<evidence type="ECO:0000259" key="14">
    <source>
        <dbReference type="PROSITE" id="PS50109"/>
    </source>
</evidence>
<sequence>MKTKAITILFFTVLITFKGHTEPIARCNSTGEVISCIPASVSNEQYSGFFASIFDTSKWPPRWQCGSWSAVHGWTYILSDIGIWLAYFAIPIILGFFLYKKNGTGLPFSGIMLLFMALILSCGLTHLIDAVIFWQPVYKLSAMVRFLTAVISIGTVFALIKVAPRVIQYRSPQELEKIVEERTEALKRVNQSLEKEISEKEAVKKEGRLLLESLPIIAWGADPLGESTYVNGRWKEYTGLESNDDESWRKTVHPDDLKIGEKLWKHCVKTGQDFILEQRLAAKDGHYEWFLIKAIAIKDDQGNIIKWIGTDTNIHEQKESEHRKDIFLNIASHELRTPLTSVKAYIELLREILGEHKFEPVPSYLDKAYRSTEKLNALISELLDVSRIQSGKVVLNKSEFDIDDMVQDVIEIFQHDTPTHEIAFDGGMDNLIIADRGRVEQIVNNLLSNAIKYSPKANKVIIRTIKGTEHVRIDVVDFGVGIPVEEQDKLFDQFYRSSDAAKSANGLGMGLYISQEIAKQHGGIIKVKSTLGEGATFSLILPFSQQN</sequence>
<dbReference type="Pfam" id="PF08447">
    <property type="entry name" value="PAS_3"/>
    <property type="match status" value="1"/>
</dbReference>
<dbReference type="PROSITE" id="PS50109">
    <property type="entry name" value="HIS_KIN"/>
    <property type="match status" value="1"/>
</dbReference>
<dbReference type="EMBL" id="JAEUGD010000066">
    <property type="protein sequence ID" value="MBL6448859.1"/>
    <property type="molecule type" value="Genomic_DNA"/>
</dbReference>
<evidence type="ECO:0000256" key="4">
    <source>
        <dbReference type="ARBA" id="ARBA00022475"/>
    </source>
</evidence>
<dbReference type="InterPro" id="IPR001610">
    <property type="entry name" value="PAC"/>
</dbReference>
<dbReference type="InterPro" id="IPR058544">
    <property type="entry name" value="ETR1_N"/>
</dbReference>
<reference evidence="16" key="1">
    <citation type="submission" date="2021-01" db="EMBL/GenBank/DDBJ databases">
        <title>Fulvivirga kasyanovii gen. nov., sp nov., a novel member of the phylum Bacteroidetes isolated from seawater in a mussel farm.</title>
        <authorList>
            <person name="Zhao L.-H."/>
            <person name="Wang Z.-J."/>
        </authorList>
    </citation>
    <scope>NUCLEOTIDE SEQUENCE</scope>
    <source>
        <strain evidence="16">29W222</strain>
    </source>
</reference>
<dbReference type="Pfam" id="PF25487">
    <property type="entry name" value="ETR1_N"/>
    <property type="match status" value="1"/>
</dbReference>
<feature type="domain" description="PAC" evidence="15">
    <location>
        <begin position="274"/>
        <end position="326"/>
    </location>
</feature>
<dbReference type="SMART" id="SM00086">
    <property type="entry name" value="PAC"/>
    <property type="match status" value="1"/>
</dbReference>
<dbReference type="PRINTS" id="PR00344">
    <property type="entry name" value="BCTRLSENSOR"/>
</dbReference>
<evidence type="ECO:0000256" key="3">
    <source>
        <dbReference type="ARBA" id="ARBA00012438"/>
    </source>
</evidence>
<keyword evidence="6" id="KW-0808">Transferase</keyword>
<evidence type="ECO:0000256" key="12">
    <source>
        <dbReference type="SAM" id="Coils"/>
    </source>
</evidence>
<dbReference type="Proteomes" id="UP000614216">
    <property type="component" value="Unassembled WGS sequence"/>
</dbReference>
<dbReference type="FunFam" id="3.30.565.10:FF:000023">
    <property type="entry name" value="PAS domain-containing sensor histidine kinase"/>
    <property type="match status" value="1"/>
</dbReference>
<dbReference type="GO" id="GO:0009927">
    <property type="term" value="F:histidine phosphotransfer kinase activity"/>
    <property type="evidence" value="ECO:0007669"/>
    <property type="project" value="TreeGrafter"/>
</dbReference>
<dbReference type="Gene3D" id="3.30.565.10">
    <property type="entry name" value="Histidine kinase-like ATPase, C-terminal domain"/>
    <property type="match status" value="1"/>
</dbReference>
<dbReference type="InterPro" id="IPR003661">
    <property type="entry name" value="HisK_dim/P_dom"/>
</dbReference>
<protein>
    <recommendedName>
        <fullName evidence="3">histidine kinase</fullName>
        <ecNumber evidence="3">2.7.13.3</ecNumber>
    </recommendedName>
</protein>
<comment type="catalytic activity">
    <reaction evidence="1">
        <text>ATP + protein L-histidine = ADP + protein N-phospho-L-histidine.</text>
        <dbReference type="EC" id="2.7.13.3"/>
    </reaction>
</comment>
<organism evidence="16 17">
    <name type="scientific">Fulvivirga marina</name>
    <dbReference type="NCBI Taxonomy" id="2494733"/>
    <lineage>
        <taxon>Bacteria</taxon>
        <taxon>Pseudomonadati</taxon>
        <taxon>Bacteroidota</taxon>
        <taxon>Cytophagia</taxon>
        <taxon>Cytophagales</taxon>
        <taxon>Fulvivirgaceae</taxon>
        <taxon>Fulvivirga</taxon>
    </lineage>
</organism>
<evidence type="ECO:0000256" key="11">
    <source>
        <dbReference type="ARBA" id="ARBA00023136"/>
    </source>
</evidence>
<evidence type="ECO:0000256" key="7">
    <source>
        <dbReference type="ARBA" id="ARBA00022741"/>
    </source>
</evidence>
<dbReference type="PANTHER" id="PTHR43047">
    <property type="entry name" value="TWO-COMPONENT HISTIDINE PROTEIN KINASE"/>
    <property type="match status" value="1"/>
</dbReference>
<keyword evidence="11 13" id="KW-0472">Membrane</keyword>
<dbReference type="SMART" id="SM00387">
    <property type="entry name" value="HATPase_c"/>
    <property type="match status" value="1"/>
</dbReference>
<dbReference type="NCBIfam" id="TIGR00229">
    <property type="entry name" value="sensory_box"/>
    <property type="match status" value="1"/>
</dbReference>
<keyword evidence="4" id="KW-1003">Cell membrane</keyword>
<keyword evidence="9" id="KW-0067">ATP-binding</keyword>
<evidence type="ECO:0000256" key="10">
    <source>
        <dbReference type="ARBA" id="ARBA00023012"/>
    </source>
</evidence>
<dbReference type="FunFam" id="3.30.450.20:FF:000099">
    <property type="entry name" value="Sensory box sensor histidine kinase"/>
    <property type="match status" value="1"/>
</dbReference>
<evidence type="ECO:0000256" key="2">
    <source>
        <dbReference type="ARBA" id="ARBA00004236"/>
    </source>
</evidence>
<keyword evidence="13" id="KW-0812">Transmembrane</keyword>
<dbReference type="InterPro" id="IPR035965">
    <property type="entry name" value="PAS-like_dom_sf"/>
</dbReference>